<dbReference type="InterPro" id="IPR037401">
    <property type="entry name" value="SnoaL-like"/>
</dbReference>
<evidence type="ECO:0000313" key="2">
    <source>
        <dbReference type="EMBL" id="WGI70988.1"/>
    </source>
</evidence>
<reference evidence="2 3" key="1">
    <citation type="submission" date="2023-04" db="EMBL/GenBank/DDBJ databases">
        <title>Neorhizobium petrolearium OS53, complete genome.</title>
        <authorList>
            <person name="Yu T."/>
        </authorList>
    </citation>
    <scope>NUCLEOTIDE SEQUENCE [LARGE SCALE GENOMIC DNA]</scope>
    <source>
        <strain evidence="2 3">OS53</strain>
    </source>
</reference>
<keyword evidence="3" id="KW-1185">Reference proteome</keyword>
<dbReference type="Proteomes" id="UP001227095">
    <property type="component" value="Chromosome"/>
</dbReference>
<name>A0ABY8M8V7_9HYPH</name>
<gene>
    <name evidence="2" type="ORF">QEO92_13560</name>
</gene>
<evidence type="ECO:0000259" key="1">
    <source>
        <dbReference type="Pfam" id="PF13577"/>
    </source>
</evidence>
<dbReference type="EMBL" id="CP123000">
    <property type="protein sequence ID" value="WGI70988.1"/>
    <property type="molecule type" value="Genomic_DNA"/>
</dbReference>
<proteinExistence type="predicted"/>
<dbReference type="InterPro" id="IPR032710">
    <property type="entry name" value="NTF2-like_dom_sf"/>
</dbReference>
<dbReference type="Pfam" id="PF13577">
    <property type="entry name" value="SnoaL_4"/>
    <property type="match status" value="1"/>
</dbReference>
<protein>
    <submittedName>
        <fullName evidence="2">Nuclear transport factor 2 family protein</fullName>
    </submittedName>
</protein>
<evidence type="ECO:0000313" key="3">
    <source>
        <dbReference type="Proteomes" id="UP001227095"/>
    </source>
</evidence>
<organism evidence="2 3">
    <name type="scientific">Neorhizobium petrolearium</name>
    <dbReference type="NCBI Taxonomy" id="515361"/>
    <lineage>
        <taxon>Bacteria</taxon>
        <taxon>Pseudomonadati</taxon>
        <taxon>Pseudomonadota</taxon>
        <taxon>Alphaproteobacteria</taxon>
        <taxon>Hyphomicrobiales</taxon>
        <taxon>Rhizobiaceae</taxon>
        <taxon>Rhizobium/Agrobacterium group</taxon>
        <taxon>Neorhizobium</taxon>
    </lineage>
</organism>
<dbReference type="SUPFAM" id="SSF54427">
    <property type="entry name" value="NTF2-like"/>
    <property type="match status" value="1"/>
</dbReference>
<dbReference type="Gene3D" id="3.10.450.50">
    <property type="match status" value="1"/>
</dbReference>
<feature type="domain" description="SnoaL-like" evidence="1">
    <location>
        <begin position="49"/>
        <end position="181"/>
    </location>
</feature>
<dbReference type="RefSeq" id="WP_227703406.1">
    <property type="nucleotide sequence ID" value="NZ_CP123000.1"/>
</dbReference>
<accession>A0ABY8M8V7</accession>
<sequence>MWELVKVATFATFIAIIAPQVLLAQECPTQDEKIWAEFSGVGSSYRPVTIEERNAVMDTLARYAWAMDNRDSAMLAQVFTEDAEYYLCGLDSDSAQERAALLKGISSHFGSVFARLDVGHALARRSFTNALMGKKADGDIDVIVSVVVFIQSLNISSPQVDYTANLIATLRQIQGIWKIRILKVITDDTGIRIRAR</sequence>